<proteinExistence type="predicted"/>
<dbReference type="EMBL" id="CP121196">
    <property type="protein sequence ID" value="XBH18887.1"/>
    <property type="molecule type" value="Genomic_DNA"/>
</dbReference>
<feature type="transmembrane region" description="Helical" evidence="1">
    <location>
        <begin position="52"/>
        <end position="74"/>
    </location>
</feature>
<evidence type="ECO:0000256" key="1">
    <source>
        <dbReference type="SAM" id="Phobius"/>
    </source>
</evidence>
<gene>
    <name evidence="2" type="ORF">P8935_06115</name>
</gene>
<evidence type="ECO:0000313" key="2">
    <source>
        <dbReference type="EMBL" id="XBH18887.1"/>
    </source>
</evidence>
<keyword evidence="1" id="KW-0812">Transmembrane</keyword>
<protein>
    <submittedName>
        <fullName evidence="2">Uncharacterized protein</fullName>
    </submittedName>
</protein>
<sequence length="83" mass="8987">MMNITLQLSFRIALVWAAGFLIAVAVEALLPDQAGLTLASKQSTLFISFSRMGFWTCVLAALIVTALVVGRALLADIGWNTFR</sequence>
<dbReference type="RefSeq" id="WP_348264105.1">
    <property type="nucleotide sequence ID" value="NZ_CP121196.1"/>
</dbReference>
<organism evidence="2">
    <name type="scientific">Telmatobacter sp. DSM 110680</name>
    <dbReference type="NCBI Taxonomy" id="3036704"/>
    <lineage>
        <taxon>Bacteria</taxon>
        <taxon>Pseudomonadati</taxon>
        <taxon>Acidobacteriota</taxon>
        <taxon>Terriglobia</taxon>
        <taxon>Terriglobales</taxon>
        <taxon>Acidobacteriaceae</taxon>
        <taxon>Telmatobacter</taxon>
    </lineage>
</organism>
<reference evidence="2" key="1">
    <citation type="submission" date="2023-03" db="EMBL/GenBank/DDBJ databases">
        <title>Edaphobacter sp.</title>
        <authorList>
            <person name="Huber K.J."/>
            <person name="Papendorf J."/>
            <person name="Pilke C."/>
            <person name="Bunk B."/>
            <person name="Sproeer C."/>
            <person name="Pester M."/>
        </authorList>
    </citation>
    <scope>NUCLEOTIDE SEQUENCE</scope>
    <source>
        <strain evidence="2">DSM 110680</strain>
    </source>
</reference>
<dbReference type="AlphaFoldDB" id="A0AAU7DP90"/>
<keyword evidence="1" id="KW-0472">Membrane</keyword>
<accession>A0AAU7DP90</accession>
<name>A0AAU7DP90_9BACT</name>
<keyword evidence="1" id="KW-1133">Transmembrane helix</keyword>